<keyword evidence="2" id="KW-0732">Signal</keyword>
<keyword evidence="5" id="KW-1185">Reference proteome</keyword>
<sequence>MKHSYKRLFFIGFLLAMGYASDAQTASDAEVVYKPIVQLGALFKDHMVLQQNKPIPVWGKAAAGATIDVQLADSKKQTISDSKGYWQVTFEPLPSSFSPKTMTVSSSLDEKQLNISDILVGEVWICSGQSNMQFSVNGAPEVKKIVPLAKNIRSFKVKNTVAFQPQDTCEGVWETTHPDSAVALAFAYFLETSVQVPIGIILTSWGSSSLEAWMPRDMTAIVPHYKIMMDEFDADQETKNRITAILDGPKPWKKDDDIFLRRQTNILYNAMMHPLIPYACRGLVWYQGERNAQSMYGMQKEPWYTRNSGMLKYGDVLKAWIKRYRNGWGDDDLNVLVVMLPGYGKVLESDKNNDSKSPEAHSWAWMRASQLQALELPNTYVANTIDLGDDANIHPNDKLPVGKRLSLFAHNIVLNNKVPAMGPTFKKLKTKKNTMVVSFNNVKKLKTTTGKAPTSFWLSDASGHWFPAEAKIKGKKVIVYTSGLEKPLYIRYAFIGKPNVNLVNEVDLPAYPFRTDTFNP</sequence>
<evidence type="ECO:0000256" key="1">
    <source>
        <dbReference type="ARBA" id="ARBA00022801"/>
    </source>
</evidence>
<feature type="chain" id="PRO_5046044029" evidence="2">
    <location>
        <begin position="23"/>
        <end position="520"/>
    </location>
</feature>
<gene>
    <name evidence="4" type="ORF">ACFFU9_05145</name>
</gene>
<dbReference type="EMBL" id="JBHMFC010000014">
    <property type="protein sequence ID" value="MFB9056124.1"/>
    <property type="molecule type" value="Genomic_DNA"/>
</dbReference>
<dbReference type="Gene3D" id="3.40.50.1110">
    <property type="entry name" value="SGNH hydrolase"/>
    <property type="match status" value="1"/>
</dbReference>
<name>A0ABV5F9K8_9FLAO</name>
<evidence type="ECO:0000313" key="4">
    <source>
        <dbReference type="EMBL" id="MFB9056124.1"/>
    </source>
</evidence>
<feature type="signal peptide" evidence="2">
    <location>
        <begin position="1"/>
        <end position="22"/>
    </location>
</feature>
<dbReference type="PANTHER" id="PTHR22901">
    <property type="entry name" value="SIALATE O-ACETYLESTERASE"/>
    <property type="match status" value="1"/>
</dbReference>
<dbReference type="SUPFAM" id="SSF52266">
    <property type="entry name" value="SGNH hydrolase"/>
    <property type="match status" value="1"/>
</dbReference>
<comment type="caution">
    <text evidence="4">The sequence shown here is derived from an EMBL/GenBank/DDBJ whole genome shotgun (WGS) entry which is preliminary data.</text>
</comment>
<dbReference type="InterPro" id="IPR039329">
    <property type="entry name" value="SIAE"/>
</dbReference>
<dbReference type="InterPro" id="IPR005181">
    <property type="entry name" value="SASA"/>
</dbReference>
<keyword evidence="1" id="KW-0378">Hydrolase</keyword>
<feature type="domain" description="Sialate O-acetylesterase" evidence="3">
    <location>
        <begin position="122"/>
        <end position="246"/>
    </location>
</feature>
<dbReference type="InterPro" id="IPR036514">
    <property type="entry name" value="SGNH_hydro_sf"/>
</dbReference>
<evidence type="ECO:0000313" key="5">
    <source>
        <dbReference type="Proteomes" id="UP001589585"/>
    </source>
</evidence>
<evidence type="ECO:0000256" key="2">
    <source>
        <dbReference type="SAM" id="SignalP"/>
    </source>
</evidence>
<dbReference type="Proteomes" id="UP001589585">
    <property type="component" value="Unassembled WGS sequence"/>
</dbReference>
<reference evidence="4 5" key="1">
    <citation type="submission" date="2024-09" db="EMBL/GenBank/DDBJ databases">
        <authorList>
            <person name="Sun Q."/>
            <person name="Mori K."/>
        </authorList>
    </citation>
    <scope>NUCLEOTIDE SEQUENCE [LARGE SCALE GENOMIC DNA]</scope>
    <source>
        <strain evidence="4 5">CECT 8622</strain>
    </source>
</reference>
<proteinExistence type="predicted"/>
<accession>A0ABV5F9K8</accession>
<dbReference type="RefSeq" id="WP_379860319.1">
    <property type="nucleotide sequence ID" value="NZ_JBHMFC010000014.1"/>
</dbReference>
<protein>
    <submittedName>
        <fullName evidence="4">Sialate O-acetylesterase</fullName>
    </submittedName>
</protein>
<dbReference type="Pfam" id="PF03629">
    <property type="entry name" value="SASA"/>
    <property type="match status" value="1"/>
</dbReference>
<organism evidence="4 5">
    <name type="scientific">Mariniflexile ostreae</name>
    <dbReference type="NCBI Taxonomy" id="1520892"/>
    <lineage>
        <taxon>Bacteria</taxon>
        <taxon>Pseudomonadati</taxon>
        <taxon>Bacteroidota</taxon>
        <taxon>Flavobacteriia</taxon>
        <taxon>Flavobacteriales</taxon>
        <taxon>Flavobacteriaceae</taxon>
        <taxon>Mariniflexile</taxon>
    </lineage>
</organism>
<dbReference type="PANTHER" id="PTHR22901:SF0">
    <property type="entry name" value="SIALATE O-ACETYLESTERASE"/>
    <property type="match status" value="1"/>
</dbReference>
<evidence type="ECO:0000259" key="3">
    <source>
        <dbReference type="Pfam" id="PF03629"/>
    </source>
</evidence>